<evidence type="ECO:0000313" key="1">
    <source>
        <dbReference type="EMBL" id="RZS29761.1"/>
    </source>
</evidence>
<proteinExistence type="predicted"/>
<gene>
    <name evidence="1" type="ORF">EV193_11815</name>
</gene>
<reference evidence="1 2" key="1">
    <citation type="submission" date="2019-02" db="EMBL/GenBank/DDBJ databases">
        <title>Genomic Encyclopedia of Type Strains, Phase IV (KMG-IV): sequencing the most valuable type-strain genomes for metagenomic binning, comparative biology and taxonomic classification.</title>
        <authorList>
            <person name="Goeker M."/>
        </authorList>
    </citation>
    <scope>NUCLEOTIDE SEQUENCE [LARGE SCALE GENOMIC DNA]</scope>
    <source>
        <strain evidence="1 2">DSM 101727</strain>
    </source>
</reference>
<dbReference type="AlphaFoldDB" id="A0A4V2ERA4"/>
<keyword evidence="2" id="KW-1185">Reference proteome</keyword>
<evidence type="ECO:0000313" key="2">
    <source>
        <dbReference type="Proteomes" id="UP000294257"/>
    </source>
</evidence>
<name>A0A4V2ERA4_9PSEU</name>
<comment type="caution">
    <text evidence="1">The sequence shown here is derived from an EMBL/GenBank/DDBJ whole genome shotgun (WGS) entry which is preliminary data.</text>
</comment>
<organism evidence="1 2">
    <name type="scientific">Herbihabitans rhizosphaerae</name>
    <dbReference type="NCBI Taxonomy" id="1872711"/>
    <lineage>
        <taxon>Bacteria</taxon>
        <taxon>Bacillati</taxon>
        <taxon>Actinomycetota</taxon>
        <taxon>Actinomycetes</taxon>
        <taxon>Pseudonocardiales</taxon>
        <taxon>Pseudonocardiaceae</taxon>
        <taxon>Herbihabitans</taxon>
    </lineage>
</organism>
<dbReference type="EMBL" id="SGWQ01000018">
    <property type="protein sequence ID" value="RZS29761.1"/>
    <property type="molecule type" value="Genomic_DNA"/>
</dbReference>
<protein>
    <submittedName>
        <fullName evidence="1">Uncharacterized protein</fullName>
    </submittedName>
</protein>
<dbReference type="Proteomes" id="UP000294257">
    <property type="component" value="Unassembled WGS sequence"/>
</dbReference>
<sequence>MKVRDRIPIPGIPVTVAALDPTTVTLRITGGPGGQYGCSPCRMQSTDSGTTFTAAAGARVTVPTHVIDVLSFTPGGVMLRIGAK</sequence>
<accession>A0A4V2ERA4</accession>